<reference evidence="8 9" key="1">
    <citation type="submission" date="2018-10" db="EMBL/GenBank/DDBJ databases">
        <title>Isolation, diversity and antifungal activity of actinobacteria from wheat.</title>
        <authorList>
            <person name="Han C."/>
        </authorList>
    </citation>
    <scope>NUCLEOTIDE SEQUENCE [LARGE SCALE GENOMIC DNA]</scope>
    <source>
        <strain evidence="8 9">NEAU-YY56</strain>
    </source>
</reference>
<evidence type="ECO:0000313" key="8">
    <source>
        <dbReference type="EMBL" id="RMI09584.1"/>
    </source>
</evidence>
<proteinExistence type="predicted"/>
<gene>
    <name evidence="8" type="ORF">EBM89_09645</name>
</gene>
<feature type="transmembrane region" description="Helical" evidence="7">
    <location>
        <begin position="12"/>
        <end position="33"/>
    </location>
</feature>
<dbReference type="GO" id="GO:0022857">
    <property type="term" value="F:transmembrane transporter activity"/>
    <property type="evidence" value="ECO:0007669"/>
    <property type="project" value="InterPro"/>
</dbReference>
<feature type="transmembrane region" description="Helical" evidence="7">
    <location>
        <begin position="53"/>
        <end position="73"/>
    </location>
</feature>
<keyword evidence="4 7" id="KW-1133">Transmembrane helix</keyword>
<feature type="transmembrane region" description="Helical" evidence="7">
    <location>
        <begin position="206"/>
        <end position="230"/>
    </location>
</feature>
<evidence type="ECO:0000256" key="4">
    <source>
        <dbReference type="ARBA" id="ARBA00022989"/>
    </source>
</evidence>
<feature type="transmembrane region" description="Helical" evidence="7">
    <location>
        <begin position="80"/>
        <end position="98"/>
    </location>
</feature>
<dbReference type="Proteomes" id="UP000269289">
    <property type="component" value="Unassembled WGS sequence"/>
</dbReference>
<feature type="transmembrane region" description="Helical" evidence="7">
    <location>
        <begin position="273"/>
        <end position="291"/>
    </location>
</feature>
<evidence type="ECO:0000256" key="5">
    <source>
        <dbReference type="ARBA" id="ARBA00023136"/>
    </source>
</evidence>
<keyword evidence="2" id="KW-1003">Cell membrane</keyword>
<dbReference type="InterPro" id="IPR036259">
    <property type="entry name" value="MFS_trans_sf"/>
</dbReference>
<dbReference type="GO" id="GO:0005886">
    <property type="term" value="C:plasma membrane"/>
    <property type="evidence" value="ECO:0007669"/>
    <property type="project" value="UniProtKB-SubCell"/>
</dbReference>
<keyword evidence="3 7" id="KW-0812">Transmembrane</keyword>
<feature type="transmembrane region" description="Helical" evidence="7">
    <location>
        <begin position="167"/>
        <end position="185"/>
    </location>
</feature>
<comment type="caution">
    <text evidence="8">The sequence shown here is derived from an EMBL/GenBank/DDBJ whole genome shotgun (WGS) entry which is preliminary data.</text>
</comment>
<dbReference type="SUPFAM" id="SSF103473">
    <property type="entry name" value="MFS general substrate transporter"/>
    <property type="match status" value="1"/>
</dbReference>
<dbReference type="AlphaFoldDB" id="A0A3M2J9I7"/>
<feature type="transmembrane region" description="Helical" evidence="7">
    <location>
        <begin position="245"/>
        <end position="266"/>
    </location>
</feature>
<dbReference type="RefSeq" id="WP_122149223.1">
    <property type="nucleotide sequence ID" value="NZ_RFFI01000045.1"/>
</dbReference>
<comment type="subcellular location">
    <subcellularLocation>
        <location evidence="1">Cell membrane</location>
        <topology evidence="1">Multi-pass membrane protein</topology>
    </subcellularLocation>
</comment>
<evidence type="ECO:0000256" key="6">
    <source>
        <dbReference type="SAM" id="MobiDB-lite"/>
    </source>
</evidence>
<organism evidence="8 9">
    <name type="scientific">Cellulomonas triticagri</name>
    <dbReference type="NCBI Taxonomy" id="2483352"/>
    <lineage>
        <taxon>Bacteria</taxon>
        <taxon>Bacillati</taxon>
        <taxon>Actinomycetota</taxon>
        <taxon>Actinomycetes</taxon>
        <taxon>Micrococcales</taxon>
        <taxon>Cellulomonadaceae</taxon>
        <taxon>Cellulomonas</taxon>
    </lineage>
</organism>
<feature type="transmembrane region" description="Helical" evidence="7">
    <location>
        <begin position="144"/>
        <end position="161"/>
    </location>
</feature>
<dbReference type="PANTHER" id="PTHR43124:SF3">
    <property type="entry name" value="CHLORAMPHENICOL EFFLUX PUMP RV0191"/>
    <property type="match status" value="1"/>
</dbReference>
<evidence type="ECO:0000256" key="2">
    <source>
        <dbReference type="ARBA" id="ARBA00022475"/>
    </source>
</evidence>
<dbReference type="EMBL" id="RFFI01000045">
    <property type="protein sequence ID" value="RMI09584.1"/>
    <property type="molecule type" value="Genomic_DNA"/>
</dbReference>
<protein>
    <submittedName>
        <fullName evidence="8">MFS transporter</fullName>
    </submittedName>
</protein>
<accession>A0A3M2J9I7</accession>
<name>A0A3M2J9I7_9CELL</name>
<dbReference type="InterPro" id="IPR011701">
    <property type="entry name" value="MFS"/>
</dbReference>
<feature type="region of interest" description="Disordered" evidence="6">
    <location>
        <begin position="379"/>
        <end position="400"/>
    </location>
</feature>
<evidence type="ECO:0000256" key="3">
    <source>
        <dbReference type="ARBA" id="ARBA00022692"/>
    </source>
</evidence>
<feature type="transmembrane region" description="Helical" evidence="7">
    <location>
        <begin position="359"/>
        <end position="377"/>
    </location>
</feature>
<evidence type="ECO:0000256" key="7">
    <source>
        <dbReference type="SAM" id="Phobius"/>
    </source>
</evidence>
<dbReference type="Pfam" id="PF07690">
    <property type="entry name" value="MFS_1"/>
    <property type="match status" value="1"/>
</dbReference>
<evidence type="ECO:0000313" key="9">
    <source>
        <dbReference type="Proteomes" id="UP000269289"/>
    </source>
</evidence>
<evidence type="ECO:0000256" key="1">
    <source>
        <dbReference type="ARBA" id="ARBA00004651"/>
    </source>
</evidence>
<dbReference type="InterPro" id="IPR050189">
    <property type="entry name" value="MFS_Efflux_Transporters"/>
</dbReference>
<dbReference type="Gene3D" id="1.20.1250.20">
    <property type="entry name" value="MFS general substrate transporter like domains"/>
    <property type="match status" value="1"/>
</dbReference>
<feature type="transmembrane region" description="Helical" evidence="7">
    <location>
        <begin position="331"/>
        <end position="353"/>
    </location>
</feature>
<feature type="transmembrane region" description="Helical" evidence="7">
    <location>
        <begin position="104"/>
        <end position="123"/>
    </location>
</feature>
<dbReference type="OrthoDB" id="2957247at2"/>
<feature type="transmembrane region" description="Helical" evidence="7">
    <location>
        <begin position="297"/>
        <end position="319"/>
    </location>
</feature>
<keyword evidence="5 7" id="KW-0472">Membrane</keyword>
<keyword evidence="9" id="KW-1185">Reference proteome</keyword>
<sequence length="400" mass="38676">MKRSFSFRPGPGALVVASTGLIAATYGLVRLAYGLVLPDVQRDLGLDAGAAGLVGTASSLVYVAAALVGLVLAHRRPRSLVTAAGATAGLGAAVMSLAADPGVFGVAAAVSSAGAGLASPALVRVVARNVRPGGVDRAQTTVNAGTGPGLVLAGLLALALLPDWRRAWLVVAVATALVTVAVLLLDRGDGTTPARARTTLPPPSWFAAHARVVVAALLLGTGSAAVWTYGRAALVEAGASTTVSVVAWVALGAGGLAVIGTSGWLTALGPGRAWGVSALAVAAASAALAAVPGSTPGALAACAVFGWGYTAATGALIAWTGRLDPDRAPAGTSLLFVLLVLGQAAGAALAGALVAGPGYAAALLVAGAVALAAAAVAGRGPGPAARTGRPRTVGAEHRTV</sequence>
<dbReference type="PANTHER" id="PTHR43124">
    <property type="entry name" value="PURINE EFFLUX PUMP PBUE"/>
    <property type="match status" value="1"/>
</dbReference>